<evidence type="ECO:0000256" key="7">
    <source>
        <dbReference type="RuleBase" id="RU003942"/>
    </source>
</evidence>
<dbReference type="Proteomes" id="UP000006868">
    <property type="component" value="Chromosome"/>
</dbReference>
<feature type="transmembrane region" description="Helical" evidence="8">
    <location>
        <begin position="6"/>
        <end position="23"/>
    </location>
</feature>
<dbReference type="eggNOG" id="COG2076">
    <property type="taxonomic scope" value="Bacteria"/>
</dbReference>
<evidence type="ECO:0000256" key="4">
    <source>
        <dbReference type="ARBA" id="ARBA00022692"/>
    </source>
</evidence>
<keyword evidence="2" id="KW-0813">Transport</keyword>
<dbReference type="InterPro" id="IPR045324">
    <property type="entry name" value="Small_multidrug_res"/>
</dbReference>
<dbReference type="InterPro" id="IPR037185">
    <property type="entry name" value="EmrE-like"/>
</dbReference>
<dbReference type="GO" id="GO:0005886">
    <property type="term" value="C:plasma membrane"/>
    <property type="evidence" value="ECO:0007669"/>
    <property type="project" value="UniProtKB-SubCell"/>
</dbReference>
<keyword evidence="3" id="KW-1003">Cell membrane</keyword>
<evidence type="ECO:0000256" key="2">
    <source>
        <dbReference type="ARBA" id="ARBA00022448"/>
    </source>
</evidence>
<gene>
    <name evidence="9" type="primary">ykkD1</name>
    <name evidence="9" type="ORF">PPSC2_13765</name>
</gene>
<dbReference type="EMBL" id="CP002213">
    <property type="protein sequence ID" value="ADO56902.2"/>
    <property type="molecule type" value="Genomic_DNA"/>
</dbReference>
<evidence type="ECO:0000256" key="8">
    <source>
        <dbReference type="SAM" id="Phobius"/>
    </source>
</evidence>
<dbReference type="RefSeq" id="WP_014599882.1">
    <property type="nucleotide sequence ID" value="NC_014622.2"/>
</dbReference>
<proteinExistence type="inferred from homology"/>
<dbReference type="PATRIC" id="fig|886882.15.peg.2933"/>
<dbReference type="PANTHER" id="PTHR30561:SF0">
    <property type="entry name" value="GUANIDINIUM EXPORTER"/>
    <property type="match status" value="1"/>
</dbReference>
<keyword evidence="5 8" id="KW-1133">Transmembrane helix</keyword>
<dbReference type="FunFam" id="1.10.3730.20:FF:000001">
    <property type="entry name" value="Quaternary ammonium compound resistance transporter SugE"/>
    <property type="match status" value="1"/>
</dbReference>
<protein>
    <submittedName>
        <fullName evidence="9">Transporter</fullName>
    </submittedName>
</protein>
<dbReference type="Pfam" id="PF00893">
    <property type="entry name" value="Multi_Drug_Res"/>
    <property type="match status" value="1"/>
</dbReference>
<dbReference type="STRING" id="1406.LK13_01470"/>
<dbReference type="AlphaFoldDB" id="E3E4K3"/>
<keyword evidence="6 8" id="KW-0472">Membrane</keyword>
<evidence type="ECO:0000256" key="6">
    <source>
        <dbReference type="ARBA" id="ARBA00023136"/>
    </source>
</evidence>
<feature type="transmembrane region" description="Helical" evidence="8">
    <location>
        <begin position="59"/>
        <end position="78"/>
    </location>
</feature>
<evidence type="ECO:0000313" key="10">
    <source>
        <dbReference type="Proteomes" id="UP000006868"/>
    </source>
</evidence>
<name>E3E4K3_PAEPS</name>
<organism evidence="9 10">
    <name type="scientific">Paenibacillus polymyxa (strain SC2)</name>
    <name type="common">Bacillus polymyxa</name>
    <dbReference type="NCBI Taxonomy" id="886882"/>
    <lineage>
        <taxon>Bacteria</taxon>
        <taxon>Bacillati</taxon>
        <taxon>Bacillota</taxon>
        <taxon>Bacilli</taxon>
        <taxon>Bacillales</taxon>
        <taxon>Paenibacillaceae</taxon>
        <taxon>Paenibacillus</taxon>
    </lineage>
</organism>
<feature type="transmembrane region" description="Helical" evidence="8">
    <location>
        <begin position="32"/>
        <end position="53"/>
    </location>
</feature>
<keyword evidence="4 7" id="KW-0812">Transmembrane</keyword>
<sequence length="115" mass="12461">MNWVYLISAGIFEIIGVLLINRFNQTRSWKSLTLLITGFGLSFIFLSLAMQTLPMGTAYAVWTGIGASGGAILGMIFYSEPRGLMRILCIGLVLSSAVGLKLARACTQTVQLVEI</sequence>
<dbReference type="KEGG" id="ppm:PPSC2_13765"/>
<dbReference type="Gene3D" id="1.10.3730.20">
    <property type="match status" value="1"/>
</dbReference>
<accession>E3E4K3</accession>
<evidence type="ECO:0000256" key="5">
    <source>
        <dbReference type="ARBA" id="ARBA00022989"/>
    </source>
</evidence>
<evidence type="ECO:0000256" key="3">
    <source>
        <dbReference type="ARBA" id="ARBA00022475"/>
    </source>
</evidence>
<dbReference type="OrthoDB" id="21828at2"/>
<comment type="subcellular location">
    <subcellularLocation>
        <location evidence="1 7">Cell membrane</location>
        <topology evidence="1 7">Multi-pass membrane protein</topology>
    </subcellularLocation>
</comment>
<dbReference type="PANTHER" id="PTHR30561">
    <property type="entry name" value="SMR FAMILY PROTON-DEPENDENT DRUG EFFLUX TRANSPORTER SUGE"/>
    <property type="match status" value="1"/>
</dbReference>
<comment type="similarity">
    <text evidence="7">Belongs to the drug/metabolite transporter (DMT) superfamily. Small multidrug resistance (SMR) (TC 2.A.7.1) family.</text>
</comment>
<reference evidence="9 10" key="1">
    <citation type="journal article" date="2011" name="J. Bacteriol.">
        <title>Complete genome sequence of Paenibacillus polymyxa SC2, a strain of plant growth-promoting Rhizobacterium with broad-spectrum antimicrobial activity.</title>
        <authorList>
            <person name="Ma M."/>
            <person name="Wang C."/>
            <person name="Ding Y."/>
            <person name="Li L."/>
            <person name="Shen D."/>
            <person name="Jiang X."/>
            <person name="Guan D."/>
            <person name="Cao F."/>
            <person name="Chen H."/>
            <person name="Feng R."/>
            <person name="Wang X."/>
            <person name="Ge Y."/>
            <person name="Yao L."/>
            <person name="Bing X."/>
            <person name="Yang X."/>
            <person name="Li J."/>
            <person name="Du B."/>
        </authorList>
    </citation>
    <scope>NUCLEOTIDE SEQUENCE [LARGE SCALE GENOMIC DNA]</scope>
    <source>
        <strain evidence="9 10">SC2</strain>
    </source>
</reference>
<evidence type="ECO:0000256" key="1">
    <source>
        <dbReference type="ARBA" id="ARBA00004651"/>
    </source>
</evidence>
<evidence type="ECO:0000313" key="9">
    <source>
        <dbReference type="EMBL" id="ADO56902.2"/>
    </source>
</evidence>
<dbReference type="HOGENOM" id="CLU_133067_1_3_9"/>
<dbReference type="GO" id="GO:0022857">
    <property type="term" value="F:transmembrane transporter activity"/>
    <property type="evidence" value="ECO:0007669"/>
    <property type="project" value="InterPro"/>
</dbReference>
<dbReference type="InterPro" id="IPR000390">
    <property type="entry name" value="Small_drug/metabolite_transptr"/>
</dbReference>
<dbReference type="SUPFAM" id="SSF103481">
    <property type="entry name" value="Multidrug resistance efflux transporter EmrE"/>
    <property type="match status" value="1"/>
</dbReference>